<accession>A0A0G1IMW1</accession>
<reference evidence="2 3" key="1">
    <citation type="journal article" date="2015" name="Nature">
        <title>rRNA introns, odd ribosomes, and small enigmatic genomes across a large radiation of phyla.</title>
        <authorList>
            <person name="Brown C.T."/>
            <person name="Hug L.A."/>
            <person name="Thomas B.C."/>
            <person name="Sharon I."/>
            <person name="Castelle C.J."/>
            <person name="Singh A."/>
            <person name="Wilkins M.J."/>
            <person name="Williams K.H."/>
            <person name="Banfield J.F."/>
        </authorList>
    </citation>
    <scope>NUCLEOTIDE SEQUENCE [LARGE SCALE GENOMIC DNA]</scope>
</reference>
<organism evidence="2 3">
    <name type="scientific">Candidatus Gottesmanbacteria bacterium GW2011_GWA1_44_24b</name>
    <dbReference type="NCBI Taxonomy" id="1618437"/>
    <lineage>
        <taxon>Bacteria</taxon>
        <taxon>Candidatus Gottesmaniibacteriota</taxon>
    </lineage>
</organism>
<dbReference type="EMBL" id="LCIQ01000026">
    <property type="protein sequence ID" value="KKT60490.1"/>
    <property type="molecule type" value="Genomic_DNA"/>
</dbReference>
<dbReference type="AlphaFoldDB" id="A0A0G1IMW1"/>
<evidence type="ECO:0000256" key="1">
    <source>
        <dbReference type="SAM" id="MobiDB-lite"/>
    </source>
</evidence>
<dbReference type="Proteomes" id="UP000034521">
    <property type="component" value="Unassembled WGS sequence"/>
</dbReference>
<feature type="region of interest" description="Disordered" evidence="1">
    <location>
        <begin position="59"/>
        <end position="88"/>
    </location>
</feature>
<sequence length="88" mass="9599">MKPVLTDCFFNGALAEGSNPNWFQQARHLSYRTLKKFFKIFAFFLNGFKPTVFGGAAGGGAAPNANSDEAKSRRSGASEELTQCVNNF</sequence>
<proteinExistence type="predicted"/>
<evidence type="ECO:0000313" key="2">
    <source>
        <dbReference type="EMBL" id="KKT60490.1"/>
    </source>
</evidence>
<evidence type="ECO:0000313" key="3">
    <source>
        <dbReference type="Proteomes" id="UP000034521"/>
    </source>
</evidence>
<protein>
    <submittedName>
        <fullName evidence="2">Uncharacterized protein</fullName>
    </submittedName>
</protein>
<comment type="caution">
    <text evidence="2">The sequence shown here is derived from an EMBL/GenBank/DDBJ whole genome shotgun (WGS) entry which is preliminary data.</text>
</comment>
<name>A0A0G1IMW1_9BACT</name>
<gene>
    <name evidence="2" type="ORF">UW52_C0026G0008</name>
</gene>